<reference evidence="10" key="1">
    <citation type="journal article" date="2013" name="Proc. Natl. Acad. Sci. U.S.A.">
        <title>Genome structure and metabolic features in the red seaweed Chondrus crispus shed light on evolution of the Archaeplastida.</title>
        <authorList>
            <person name="Collen J."/>
            <person name="Porcel B."/>
            <person name="Carre W."/>
            <person name="Ball S.G."/>
            <person name="Chaparro C."/>
            <person name="Tonon T."/>
            <person name="Barbeyron T."/>
            <person name="Michel G."/>
            <person name="Noel B."/>
            <person name="Valentin K."/>
            <person name="Elias M."/>
            <person name="Artiguenave F."/>
            <person name="Arun A."/>
            <person name="Aury J.M."/>
            <person name="Barbosa-Neto J.F."/>
            <person name="Bothwell J.H."/>
            <person name="Bouget F.Y."/>
            <person name="Brillet L."/>
            <person name="Cabello-Hurtado F."/>
            <person name="Capella-Gutierrez S."/>
            <person name="Charrier B."/>
            <person name="Cladiere L."/>
            <person name="Cock J.M."/>
            <person name="Coelho S.M."/>
            <person name="Colleoni C."/>
            <person name="Czjzek M."/>
            <person name="Da Silva C."/>
            <person name="Delage L."/>
            <person name="Denoeud F."/>
            <person name="Deschamps P."/>
            <person name="Dittami S.M."/>
            <person name="Gabaldon T."/>
            <person name="Gachon C.M."/>
            <person name="Groisillier A."/>
            <person name="Herve C."/>
            <person name="Jabbari K."/>
            <person name="Katinka M."/>
            <person name="Kloareg B."/>
            <person name="Kowalczyk N."/>
            <person name="Labadie K."/>
            <person name="Leblanc C."/>
            <person name="Lopez P.J."/>
            <person name="McLachlan D.H."/>
            <person name="Meslet-Cladiere L."/>
            <person name="Moustafa A."/>
            <person name="Nehr Z."/>
            <person name="Nyvall Collen P."/>
            <person name="Panaud O."/>
            <person name="Partensky F."/>
            <person name="Poulain J."/>
            <person name="Rensing S.A."/>
            <person name="Rousvoal S."/>
            <person name="Samson G."/>
            <person name="Symeonidi A."/>
            <person name="Weissenbach J."/>
            <person name="Zambounis A."/>
            <person name="Wincker P."/>
            <person name="Boyen C."/>
        </authorList>
    </citation>
    <scope>NUCLEOTIDE SEQUENCE [LARGE SCALE GENOMIC DNA]</scope>
    <source>
        <strain evidence="10">cv. Stackhouse</strain>
    </source>
</reference>
<gene>
    <name evidence="9" type="ORF">CHC_T00002700001</name>
</gene>
<dbReference type="EMBL" id="HG001669">
    <property type="protein sequence ID" value="CDF34036.1"/>
    <property type="molecule type" value="Genomic_DNA"/>
</dbReference>
<evidence type="ECO:0000256" key="1">
    <source>
        <dbReference type="ARBA" id="ARBA00001968"/>
    </source>
</evidence>
<dbReference type="RefSeq" id="XP_005713855.1">
    <property type="nucleotide sequence ID" value="XM_005713798.1"/>
</dbReference>
<comment type="subcellular location">
    <subcellularLocation>
        <location evidence="2">Nucleus</location>
    </subcellularLocation>
</comment>
<evidence type="ECO:0000313" key="10">
    <source>
        <dbReference type="Proteomes" id="UP000012073"/>
    </source>
</evidence>
<dbReference type="KEGG" id="ccp:CHC_T00002700001"/>
<dbReference type="GO" id="GO:0005634">
    <property type="term" value="C:nucleus"/>
    <property type="evidence" value="ECO:0007669"/>
    <property type="project" value="UniProtKB-SubCell"/>
</dbReference>
<dbReference type="Pfam" id="PF13359">
    <property type="entry name" value="DDE_Tnp_4"/>
    <property type="match status" value="1"/>
</dbReference>
<sequence>MGQRSRRTTVPADIRLSITLRIMAGADVWDLVAVFQVKLSTIYRVLESAISALNTVLKLPGLPKTLQDLHRFAMQFKTSLKSPNPLNECVGALGGLAIKIKKPREEGNPAVYYSQKDFYALCVKAMVDSSYNFLSYSFRCVGSTHDSLAHAASSLGKYLQNKNLDGEFWIAGDEAYMCTEDLITPVPRCHASSEEDAFNFFHSSLRMHMEQAFGMLTAKWGIFQKPLGFPVRKSSRIVAVAMKLHSFCLSKG</sequence>
<keyword evidence="7" id="KW-0539">Nucleus</keyword>
<comment type="similarity">
    <text evidence="3">Belongs to the HARBI1 family.</text>
</comment>
<feature type="domain" description="DDE Tnp4" evidence="8">
    <location>
        <begin position="95"/>
        <end position="245"/>
    </location>
</feature>
<evidence type="ECO:0000256" key="4">
    <source>
        <dbReference type="ARBA" id="ARBA00022722"/>
    </source>
</evidence>
<dbReference type="GO" id="GO:0046872">
    <property type="term" value="F:metal ion binding"/>
    <property type="evidence" value="ECO:0007669"/>
    <property type="project" value="UniProtKB-KW"/>
</dbReference>
<dbReference type="Gramene" id="CDF34036">
    <property type="protein sequence ID" value="CDF34036"/>
    <property type="gene ID" value="CHC_T00002700001"/>
</dbReference>
<organism evidence="9 10">
    <name type="scientific">Chondrus crispus</name>
    <name type="common">Carrageen Irish moss</name>
    <name type="synonym">Polymorpha crispa</name>
    <dbReference type="NCBI Taxonomy" id="2769"/>
    <lineage>
        <taxon>Eukaryota</taxon>
        <taxon>Rhodophyta</taxon>
        <taxon>Florideophyceae</taxon>
        <taxon>Rhodymeniophycidae</taxon>
        <taxon>Gigartinales</taxon>
        <taxon>Gigartinaceae</taxon>
        <taxon>Chondrus</taxon>
    </lineage>
</organism>
<keyword evidence="10" id="KW-1185">Reference proteome</keyword>
<dbReference type="GeneID" id="17321571"/>
<dbReference type="GO" id="GO:0016787">
    <property type="term" value="F:hydrolase activity"/>
    <property type="evidence" value="ECO:0007669"/>
    <property type="project" value="UniProtKB-KW"/>
</dbReference>
<evidence type="ECO:0000259" key="8">
    <source>
        <dbReference type="Pfam" id="PF13359"/>
    </source>
</evidence>
<evidence type="ECO:0000256" key="5">
    <source>
        <dbReference type="ARBA" id="ARBA00022723"/>
    </source>
</evidence>
<dbReference type="OMA" id="WCINERL"/>
<dbReference type="PhylomeDB" id="R7Q9I8"/>
<keyword evidence="4" id="KW-0540">Nuclease</keyword>
<name>R7Q9I8_CHOCR</name>
<dbReference type="PANTHER" id="PTHR22930:SF85">
    <property type="entry name" value="GH03217P-RELATED"/>
    <property type="match status" value="1"/>
</dbReference>
<keyword evidence="5" id="KW-0479">Metal-binding</keyword>
<dbReference type="AlphaFoldDB" id="R7Q9I8"/>
<dbReference type="OrthoDB" id="6716851at2759"/>
<dbReference type="GO" id="GO:0004518">
    <property type="term" value="F:nuclease activity"/>
    <property type="evidence" value="ECO:0007669"/>
    <property type="project" value="UniProtKB-KW"/>
</dbReference>
<evidence type="ECO:0000256" key="3">
    <source>
        <dbReference type="ARBA" id="ARBA00006958"/>
    </source>
</evidence>
<evidence type="ECO:0000256" key="2">
    <source>
        <dbReference type="ARBA" id="ARBA00004123"/>
    </source>
</evidence>
<dbReference type="InterPro" id="IPR027806">
    <property type="entry name" value="HARBI1_dom"/>
</dbReference>
<dbReference type="InterPro" id="IPR045249">
    <property type="entry name" value="HARBI1-like"/>
</dbReference>
<protein>
    <recommendedName>
        <fullName evidence="8">DDE Tnp4 domain-containing protein</fullName>
    </recommendedName>
</protein>
<accession>R7Q9I8</accession>
<evidence type="ECO:0000256" key="6">
    <source>
        <dbReference type="ARBA" id="ARBA00022801"/>
    </source>
</evidence>
<dbReference type="Proteomes" id="UP000012073">
    <property type="component" value="Unassembled WGS sequence"/>
</dbReference>
<evidence type="ECO:0000256" key="7">
    <source>
        <dbReference type="ARBA" id="ARBA00023242"/>
    </source>
</evidence>
<proteinExistence type="inferred from homology"/>
<keyword evidence="6" id="KW-0378">Hydrolase</keyword>
<dbReference type="PANTHER" id="PTHR22930">
    <property type="match status" value="1"/>
</dbReference>
<evidence type="ECO:0000313" key="9">
    <source>
        <dbReference type="EMBL" id="CDF34036.1"/>
    </source>
</evidence>
<comment type="cofactor">
    <cofactor evidence="1">
        <name>a divalent metal cation</name>
        <dbReference type="ChEBI" id="CHEBI:60240"/>
    </cofactor>
</comment>